<evidence type="ECO:0000313" key="1">
    <source>
        <dbReference type="EMBL" id="GIY99036.1"/>
    </source>
</evidence>
<keyword evidence="2" id="KW-1185">Reference proteome</keyword>
<accession>A0AAV4XV52</accession>
<dbReference type="Proteomes" id="UP001054945">
    <property type="component" value="Unassembled WGS sequence"/>
</dbReference>
<organism evidence="1 2">
    <name type="scientific">Caerostris extrusa</name>
    <name type="common">Bark spider</name>
    <name type="synonym">Caerostris bankana</name>
    <dbReference type="NCBI Taxonomy" id="172846"/>
    <lineage>
        <taxon>Eukaryota</taxon>
        <taxon>Metazoa</taxon>
        <taxon>Ecdysozoa</taxon>
        <taxon>Arthropoda</taxon>
        <taxon>Chelicerata</taxon>
        <taxon>Arachnida</taxon>
        <taxon>Araneae</taxon>
        <taxon>Araneomorphae</taxon>
        <taxon>Entelegynae</taxon>
        <taxon>Araneoidea</taxon>
        <taxon>Araneidae</taxon>
        <taxon>Caerostris</taxon>
    </lineage>
</organism>
<name>A0AAV4XV52_CAEEX</name>
<reference evidence="1 2" key="1">
    <citation type="submission" date="2021-06" db="EMBL/GenBank/DDBJ databases">
        <title>Caerostris extrusa draft genome.</title>
        <authorList>
            <person name="Kono N."/>
            <person name="Arakawa K."/>
        </authorList>
    </citation>
    <scope>NUCLEOTIDE SEQUENCE [LARGE SCALE GENOMIC DNA]</scope>
</reference>
<dbReference type="AlphaFoldDB" id="A0AAV4XV52"/>
<gene>
    <name evidence="1" type="ORF">CEXT_141561</name>
</gene>
<sequence length="131" mass="14302">MIVPSHALCINLFFWSSSTQSGFECPFHFDSSLSRPSLKTKAVLIHGKRTFPCMFSMVGLVLLLCTMTQSIKFSSNAIEMTFIFPAVVKRSRNLIAPSPVPALWGEECSLLPSSLSGDNGHESLGLSAQSF</sequence>
<proteinExistence type="predicted"/>
<protein>
    <submittedName>
        <fullName evidence="1">Uncharacterized protein</fullName>
    </submittedName>
</protein>
<comment type="caution">
    <text evidence="1">The sequence shown here is derived from an EMBL/GenBank/DDBJ whole genome shotgun (WGS) entry which is preliminary data.</text>
</comment>
<dbReference type="EMBL" id="BPLR01000995">
    <property type="protein sequence ID" value="GIY99036.1"/>
    <property type="molecule type" value="Genomic_DNA"/>
</dbReference>
<evidence type="ECO:0000313" key="2">
    <source>
        <dbReference type="Proteomes" id="UP001054945"/>
    </source>
</evidence>